<evidence type="ECO:0000313" key="3">
    <source>
        <dbReference type="Proteomes" id="UP000009168"/>
    </source>
</evidence>
<dbReference type="Proteomes" id="UP000009168">
    <property type="component" value="Unassembled WGS sequence"/>
</dbReference>
<evidence type="ECO:0000256" key="1">
    <source>
        <dbReference type="SAM" id="Phobius"/>
    </source>
</evidence>
<feature type="transmembrane region" description="Helical" evidence="1">
    <location>
        <begin position="6"/>
        <end position="29"/>
    </location>
</feature>
<keyword evidence="3" id="KW-1185">Reference proteome</keyword>
<keyword evidence="1" id="KW-0472">Membrane</keyword>
<dbReference type="RefSeq" id="XP_012655606.1">
    <property type="nucleotide sequence ID" value="XM_012800152.1"/>
</dbReference>
<dbReference type="InParanoid" id="W7X336"/>
<keyword evidence="1" id="KW-1133">Transmembrane helix</keyword>
<dbReference type="AlphaFoldDB" id="W7X336"/>
<proteinExistence type="predicted"/>
<dbReference type="EMBL" id="GG662449">
    <property type="protein sequence ID" value="EWS71862.1"/>
    <property type="molecule type" value="Genomic_DNA"/>
</dbReference>
<keyword evidence="1 2" id="KW-0812">Transmembrane</keyword>
<evidence type="ECO:0000313" key="2">
    <source>
        <dbReference type="EMBL" id="EWS71862.1"/>
    </source>
</evidence>
<reference evidence="3" key="1">
    <citation type="journal article" date="2006" name="PLoS Biol.">
        <title>Macronuclear genome sequence of the ciliate Tetrahymena thermophila, a model eukaryote.</title>
        <authorList>
            <person name="Eisen J.A."/>
            <person name="Coyne R.S."/>
            <person name="Wu M."/>
            <person name="Wu D."/>
            <person name="Thiagarajan M."/>
            <person name="Wortman J.R."/>
            <person name="Badger J.H."/>
            <person name="Ren Q."/>
            <person name="Amedeo P."/>
            <person name="Jones K.M."/>
            <person name="Tallon L.J."/>
            <person name="Delcher A.L."/>
            <person name="Salzberg S.L."/>
            <person name="Silva J.C."/>
            <person name="Haas B.J."/>
            <person name="Majoros W.H."/>
            <person name="Farzad M."/>
            <person name="Carlton J.M."/>
            <person name="Smith R.K. Jr."/>
            <person name="Garg J."/>
            <person name="Pearlman R.E."/>
            <person name="Karrer K.M."/>
            <person name="Sun L."/>
            <person name="Manning G."/>
            <person name="Elde N.C."/>
            <person name="Turkewitz A.P."/>
            <person name="Asai D.J."/>
            <person name="Wilkes D.E."/>
            <person name="Wang Y."/>
            <person name="Cai H."/>
            <person name="Collins K."/>
            <person name="Stewart B.A."/>
            <person name="Lee S.R."/>
            <person name="Wilamowska K."/>
            <person name="Weinberg Z."/>
            <person name="Ruzzo W.L."/>
            <person name="Wloga D."/>
            <person name="Gaertig J."/>
            <person name="Frankel J."/>
            <person name="Tsao C.-C."/>
            <person name="Gorovsky M.A."/>
            <person name="Keeling P.J."/>
            <person name="Waller R.F."/>
            <person name="Patron N.J."/>
            <person name="Cherry J.M."/>
            <person name="Stover N.A."/>
            <person name="Krieger C.J."/>
            <person name="del Toro C."/>
            <person name="Ryder H.F."/>
            <person name="Williamson S.C."/>
            <person name="Barbeau R.A."/>
            <person name="Hamilton E.P."/>
            <person name="Orias E."/>
        </authorList>
    </citation>
    <scope>NUCLEOTIDE SEQUENCE [LARGE SCALE GENOMIC DNA]</scope>
    <source>
        <strain evidence="3">SB210</strain>
    </source>
</reference>
<name>W7X336_TETTS</name>
<dbReference type="KEGG" id="tet:TTHERM_000300258"/>
<protein>
    <submittedName>
        <fullName evidence="2">Transmembrane protein, putative</fullName>
    </submittedName>
</protein>
<sequence length="384" mass="45821">MIRLDLLFINLYCYLLIHQIFSTLSLLILKDCLFLSRFLMTYQKLHLLVNKTLFFQSNHIQTFLKLILPLLFDYEILIKFSFSYQDLQQKVSEARDHEKSIKCDYSLYLANNISKSTDQIKFFFQTNIMGIAVSTKSKKINNFYQINKQCLLFTLVLQLYLFPTNRTSHQEQQKYGLKEKFSCKSQVLNQMINWMDLRSLQNSLISIFELEKSIIETQKLILKLTQWIAYSQHNETEFLQKRQQLSKSHTNQIPLKQCKIRQLLYKKDKKEEIFQLFPFHILISSLKILKFSFSMIQIFQQILYISLLSSILVLIGDCNFILFLFPTHLHLTIITQPGFQMFYQIKSKIGQISFKISGTSNYLFFYIYKQKWCSQSQKEQQKIL</sequence>
<dbReference type="GeneID" id="24438285"/>
<organism evidence="2 3">
    <name type="scientific">Tetrahymena thermophila (strain SB210)</name>
    <dbReference type="NCBI Taxonomy" id="312017"/>
    <lineage>
        <taxon>Eukaryota</taxon>
        <taxon>Sar</taxon>
        <taxon>Alveolata</taxon>
        <taxon>Ciliophora</taxon>
        <taxon>Intramacronucleata</taxon>
        <taxon>Oligohymenophorea</taxon>
        <taxon>Hymenostomatida</taxon>
        <taxon>Tetrahymenina</taxon>
        <taxon>Tetrahymenidae</taxon>
        <taxon>Tetrahymena</taxon>
    </lineage>
</organism>
<gene>
    <name evidence="2" type="ORF">TTHERM_000300258</name>
</gene>
<accession>W7X336</accession>
<feature type="transmembrane region" description="Helical" evidence="1">
    <location>
        <begin position="302"/>
        <end position="325"/>
    </location>
</feature>